<feature type="signal peptide" evidence="1">
    <location>
        <begin position="1"/>
        <end position="19"/>
    </location>
</feature>
<sequence>MNYKAIFIALSCISFYAAAASDNTVQFQGEVNEETCSVTINGNDATPVILLPSATAGELKTAGSTSSDTTFTVGVTGCSTNAATLKTRFAGNNVTAAGNLGNTGTATNVSIQLLDADGSTPLSFTDGETVSTSSFTKAEGSSSATQTLTARYYAEAADVTPGSVVASAQYAISYQ</sequence>
<organism evidence="2 3">
    <name type="scientific">Pantoea latae</name>
    <dbReference type="NCBI Taxonomy" id="1964541"/>
    <lineage>
        <taxon>Bacteria</taxon>
        <taxon>Pseudomonadati</taxon>
        <taxon>Pseudomonadota</taxon>
        <taxon>Gammaproteobacteria</taxon>
        <taxon>Enterobacterales</taxon>
        <taxon>Erwiniaceae</taxon>
        <taxon>Pantoea</taxon>
    </lineage>
</organism>
<comment type="caution">
    <text evidence="2">The sequence shown here is derived from an EMBL/GenBank/DDBJ whole genome shotgun (WGS) entry which is preliminary data.</text>
</comment>
<proteinExistence type="predicted"/>
<keyword evidence="1" id="KW-0732">Signal</keyword>
<feature type="chain" id="PRO_5012641764" evidence="1">
    <location>
        <begin position="20"/>
        <end position="175"/>
    </location>
</feature>
<dbReference type="RefSeq" id="WP_081136449.1">
    <property type="nucleotide sequence ID" value="NZ_MWUE01000005.1"/>
</dbReference>
<dbReference type="PANTHER" id="PTHR33420:SF10">
    <property type="entry name" value="FIMBRIAE MAJOR SUBUNIT"/>
    <property type="match status" value="1"/>
</dbReference>
<evidence type="ECO:0000313" key="3">
    <source>
        <dbReference type="Proteomes" id="UP000192769"/>
    </source>
</evidence>
<dbReference type="PANTHER" id="PTHR33420">
    <property type="entry name" value="FIMBRIAL SUBUNIT ELFA-RELATED"/>
    <property type="match status" value="1"/>
</dbReference>
<accession>A0A1V9DNY7</accession>
<evidence type="ECO:0000313" key="2">
    <source>
        <dbReference type="EMBL" id="OQP35569.1"/>
    </source>
</evidence>
<dbReference type="InterPro" id="IPR050263">
    <property type="entry name" value="Bact_Fimbrial_Adh_Pro"/>
</dbReference>
<dbReference type="OrthoDB" id="5906753at2"/>
<protein>
    <submittedName>
        <fullName evidence="2">Fimbrial protein</fullName>
    </submittedName>
</protein>
<reference evidence="2 3" key="1">
    <citation type="submission" date="2017-02" db="EMBL/GenBank/DDBJ databases">
        <title>Whole genome shotgun sequence of Pantoea agglomerans strain AS1 isolated from a cycad, Zamia floridana in Central Florida, USA.</title>
        <authorList>
            <person name="Lata P."/>
            <person name="Govindarajan S."/>
            <person name="Qi F."/>
            <person name="Li J.-L."/>
            <person name="Maurya S.K."/>
            <person name="Sahoo M.K."/>
        </authorList>
    </citation>
    <scope>NUCLEOTIDE SEQUENCE [LARGE SCALE GENOMIC DNA]</scope>
    <source>
        <strain evidence="2 3">AS1</strain>
    </source>
</reference>
<dbReference type="InterPro" id="IPR036937">
    <property type="entry name" value="Adhesion_dom_fimbrial_sf"/>
</dbReference>
<dbReference type="EMBL" id="MWUE01000005">
    <property type="protein sequence ID" value="OQP35569.1"/>
    <property type="molecule type" value="Genomic_DNA"/>
</dbReference>
<dbReference type="GO" id="GO:0009289">
    <property type="term" value="C:pilus"/>
    <property type="evidence" value="ECO:0007669"/>
    <property type="project" value="InterPro"/>
</dbReference>
<keyword evidence="3" id="KW-1185">Reference proteome</keyword>
<dbReference type="Proteomes" id="UP000192769">
    <property type="component" value="Unassembled WGS sequence"/>
</dbReference>
<dbReference type="Gene3D" id="2.60.40.1090">
    <property type="entry name" value="Fimbrial-type adhesion domain"/>
    <property type="match status" value="1"/>
</dbReference>
<name>A0A1V9DNY7_9GAMM</name>
<gene>
    <name evidence="2" type="ORF">B2J69_03450</name>
</gene>
<dbReference type="AlphaFoldDB" id="A0A1V9DNY7"/>
<dbReference type="GO" id="GO:0043709">
    <property type="term" value="P:cell adhesion involved in single-species biofilm formation"/>
    <property type="evidence" value="ECO:0007669"/>
    <property type="project" value="TreeGrafter"/>
</dbReference>
<dbReference type="SUPFAM" id="SSF49401">
    <property type="entry name" value="Bacterial adhesins"/>
    <property type="match status" value="1"/>
</dbReference>
<dbReference type="InterPro" id="IPR008966">
    <property type="entry name" value="Adhesion_dom_sf"/>
</dbReference>
<evidence type="ECO:0000256" key="1">
    <source>
        <dbReference type="SAM" id="SignalP"/>
    </source>
</evidence>